<reference evidence="3" key="1">
    <citation type="journal article" date="2020" name="mSystems">
        <title>Genome- and Community-Level Interaction Insights into Carbon Utilization and Element Cycling Functions of Hydrothermarchaeota in Hydrothermal Sediment.</title>
        <authorList>
            <person name="Zhou Z."/>
            <person name="Liu Y."/>
            <person name="Xu W."/>
            <person name="Pan J."/>
            <person name="Luo Z.H."/>
            <person name="Li M."/>
        </authorList>
    </citation>
    <scope>NUCLEOTIDE SEQUENCE</scope>
    <source>
        <strain evidence="3">SpSt-997</strain>
    </source>
</reference>
<comment type="caution">
    <text evidence="3">The sequence shown here is derived from an EMBL/GenBank/DDBJ whole genome shotgun (WGS) entry which is preliminary data.</text>
</comment>
<sequence>MMPNTRATGLLALLLAFPLTAPGIAWGQSSAAPPAPQSPAPARADAPPAPLSPAQIALFETPHLQNIDHPETLLYHFVRQGPDGFADQVGEQIKLIHPDGGKYVMFNFLSGPRHVFYPALDGFHGNPLVMVFLEHDVNEMRDATGIAAAYYRNHIRAAFIDKASVSPVSITLAGRTIAAREITLRPFTNDDRFTHLPQIRGKTYRFVVSPEVPGGVYEMAAEEAADPAAGAPAFIETMTFDKAEATPAIAPAGEAKP</sequence>
<feature type="chain" id="PRO_5035324902" description="DUF1571 domain-containing protein" evidence="2">
    <location>
        <begin position="28"/>
        <end position="257"/>
    </location>
</feature>
<feature type="signal peptide" evidence="2">
    <location>
        <begin position="1"/>
        <end position="27"/>
    </location>
</feature>
<name>A0A8J4M4X0_9PROT</name>
<dbReference type="EMBL" id="DTQM01000011">
    <property type="protein sequence ID" value="HGC41744.1"/>
    <property type="molecule type" value="Genomic_DNA"/>
</dbReference>
<dbReference type="AlphaFoldDB" id="A0A8J4M4X0"/>
<evidence type="ECO:0000256" key="1">
    <source>
        <dbReference type="SAM" id="MobiDB-lite"/>
    </source>
</evidence>
<feature type="region of interest" description="Disordered" evidence="1">
    <location>
        <begin position="28"/>
        <end position="48"/>
    </location>
</feature>
<keyword evidence="2" id="KW-0732">Signal</keyword>
<proteinExistence type="predicted"/>
<evidence type="ECO:0008006" key="4">
    <source>
        <dbReference type="Google" id="ProtNLM"/>
    </source>
</evidence>
<evidence type="ECO:0000256" key="2">
    <source>
        <dbReference type="SAM" id="SignalP"/>
    </source>
</evidence>
<accession>A0A8J4M4X0</accession>
<protein>
    <recommendedName>
        <fullName evidence="4">DUF1571 domain-containing protein</fullName>
    </recommendedName>
</protein>
<evidence type="ECO:0000313" key="3">
    <source>
        <dbReference type="EMBL" id="HGC41744.1"/>
    </source>
</evidence>
<gene>
    <name evidence="3" type="ORF">ENY07_00735</name>
</gene>
<organism evidence="3">
    <name type="scientific">Acidicaldus sp</name>
    <dbReference type="NCBI Taxonomy" id="1872105"/>
    <lineage>
        <taxon>Bacteria</taxon>
        <taxon>Pseudomonadati</taxon>
        <taxon>Pseudomonadota</taxon>
        <taxon>Alphaproteobacteria</taxon>
        <taxon>Acetobacterales</taxon>
        <taxon>Acetobacteraceae</taxon>
        <taxon>Acidicaldus</taxon>
    </lineage>
</organism>